<dbReference type="InterPro" id="IPR051555">
    <property type="entry name" value="FDH_Electron_Transfer_Unit"/>
</dbReference>
<keyword evidence="5" id="KW-0408">Iron</keyword>
<evidence type="ECO:0000313" key="8">
    <source>
        <dbReference type="EMBL" id="CQR70911.1"/>
    </source>
</evidence>
<sequence>MSKNGILIDYQYCTGCRSCEVACRNEKKIPKDKWGIKMTEVGPFNVDGDNWEWNFVPVPTQLCDLCEDRLAKGEKAACVLHCLGQCMEIGPIEELAKKAAEKGTRVAVFLP</sequence>
<dbReference type="RefSeq" id="WP_021169624.1">
    <property type="nucleotide sequence ID" value="NZ_CTRP01000003.1"/>
</dbReference>
<dbReference type="InterPro" id="IPR017896">
    <property type="entry name" value="4Fe4S_Fe-S-bd"/>
</dbReference>
<dbReference type="Proteomes" id="UP000049855">
    <property type="component" value="Unassembled WGS sequence"/>
</dbReference>
<dbReference type="Gene3D" id="3.30.70.20">
    <property type="match status" value="1"/>
</dbReference>
<keyword evidence="4" id="KW-0677">Repeat</keyword>
<comment type="subcellular location">
    <subcellularLocation>
        <location evidence="1">Cell envelope</location>
    </subcellularLocation>
</comment>
<name>A0A0U1KU00_9FIRM</name>
<dbReference type="PROSITE" id="PS51379">
    <property type="entry name" value="4FE4S_FER_2"/>
    <property type="match status" value="1"/>
</dbReference>
<organism evidence="8 9">
    <name type="scientific">Sporomusa ovata</name>
    <dbReference type="NCBI Taxonomy" id="2378"/>
    <lineage>
        <taxon>Bacteria</taxon>
        <taxon>Bacillati</taxon>
        <taxon>Bacillota</taxon>
        <taxon>Negativicutes</taxon>
        <taxon>Selenomonadales</taxon>
        <taxon>Sporomusaceae</taxon>
        <taxon>Sporomusa</taxon>
    </lineage>
</organism>
<evidence type="ECO:0000256" key="4">
    <source>
        <dbReference type="ARBA" id="ARBA00022737"/>
    </source>
</evidence>
<dbReference type="GO" id="GO:0051539">
    <property type="term" value="F:4 iron, 4 sulfur cluster binding"/>
    <property type="evidence" value="ECO:0007669"/>
    <property type="project" value="UniProtKB-KW"/>
</dbReference>
<evidence type="ECO:0000313" key="9">
    <source>
        <dbReference type="Proteomes" id="UP000049855"/>
    </source>
</evidence>
<keyword evidence="9" id="KW-1185">Reference proteome</keyword>
<dbReference type="AlphaFoldDB" id="A0A0U1KU00"/>
<protein>
    <submittedName>
        <fullName evidence="8">Fe-S-cluster-containing hydrogenase components 1</fullName>
    </submittedName>
</protein>
<dbReference type="EMBL" id="CTRP01000003">
    <property type="protein sequence ID" value="CQR70911.1"/>
    <property type="molecule type" value="Genomic_DNA"/>
</dbReference>
<feature type="domain" description="4Fe-4S ferredoxin-type" evidence="7">
    <location>
        <begin position="4"/>
        <end position="33"/>
    </location>
</feature>
<dbReference type="PANTHER" id="PTHR43545">
    <property type="entry name" value="FORMATE DEHYDROGENASE, NITRATE-INDUCIBLE, IRON-SULFUR SUBUNIT"/>
    <property type="match status" value="1"/>
</dbReference>
<evidence type="ECO:0000256" key="6">
    <source>
        <dbReference type="ARBA" id="ARBA00023014"/>
    </source>
</evidence>
<accession>A0A0U1KU00</accession>
<reference evidence="9" key="1">
    <citation type="submission" date="2015-03" db="EMBL/GenBank/DDBJ databases">
        <authorList>
            <person name="Nijsse Bart"/>
        </authorList>
    </citation>
    <scope>NUCLEOTIDE SEQUENCE [LARGE SCALE GENOMIC DNA]</scope>
</reference>
<evidence type="ECO:0000256" key="2">
    <source>
        <dbReference type="ARBA" id="ARBA00022485"/>
    </source>
</evidence>
<proteinExistence type="predicted"/>
<evidence type="ECO:0000259" key="7">
    <source>
        <dbReference type="PROSITE" id="PS51379"/>
    </source>
</evidence>
<evidence type="ECO:0000256" key="3">
    <source>
        <dbReference type="ARBA" id="ARBA00022723"/>
    </source>
</evidence>
<keyword evidence="2" id="KW-0004">4Fe-4S</keyword>
<dbReference type="GO" id="GO:0046872">
    <property type="term" value="F:metal ion binding"/>
    <property type="evidence" value="ECO:0007669"/>
    <property type="project" value="UniProtKB-KW"/>
</dbReference>
<dbReference type="SUPFAM" id="SSF54862">
    <property type="entry name" value="4Fe-4S ferredoxins"/>
    <property type="match status" value="1"/>
</dbReference>
<gene>
    <name evidence="8" type="ORF">SpAn4DRAFT_1889</name>
</gene>
<keyword evidence="6" id="KW-0411">Iron-sulfur</keyword>
<evidence type="ECO:0000256" key="1">
    <source>
        <dbReference type="ARBA" id="ARBA00004196"/>
    </source>
</evidence>
<keyword evidence="3" id="KW-0479">Metal-binding</keyword>
<evidence type="ECO:0000256" key="5">
    <source>
        <dbReference type="ARBA" id="ARBA00023004"/>
    </source>
</evidence>
<dbReference type="GO" id="GO:0030313">
    <property type="term" value="C:cell envelope"/>
    <property type="evidence" value="ECO:0007669"/>
    <property type="project" value="UniProtKB-SubCell"/>
</dbReference>
<dbReference type="PANTHER" id="PTHR43545:SF6">
    <property type="entry name" value="FORMATE DEHYDROGENASE, NITRATE-INDUCIBLE, IRON-SULFUR SUBUNIT"/>
    <property type="match status" value="1"/>
</dbReference>